<dbReference type="Pfam" id="PF21948">
    <property type="entry name" value="LplA-B_cat"/>
    <property type="match status" value="1"/>
</dbReference>
<sequence length="241" mass="26396">MHINLLNLGRVPYSEALVIQQQVIAARKQNLIGDTLLMLEHPPVLTLGRNAHRSNVLASDEKLAQRGVELHEINRGGDVTYHGPGQLVGYPIIDLRGDLPGKNGPHLGPVDYVRLLEEVLVRTCGDFGVMTQRICKLTGVWTMAGGSIPEKKIAAIGVHVSQGVTSHGFALNVTTDLRDFEWIIPCGIADRQVTSLELEADSDREPTMESAFNSAARNFGRVFEHQMLRGESVDQLLAAHV</sequence>
<organism evidence="11 12">
    <name type="scientific">Tunturiibacter gelidiferens</name>
    <dbReference type="NCBI Taxonomy" id="3069689"/>
    <lineage>
        <taxon>Bacteria</taxon>
        <taxon>Pseudomonadati</taxon>
        <taxon>Acidobacteriota</taxon>
        <taxon>Terriglobia</taxon>
        <taxon>Terriglobales</taxon>
        <taxon>Acidobacteriaceae</taxon>
        <taxon>Tunturiibacter</taxon>
    </lineage>
</organism>
<evidence type="ECO:0000256" key="5">
    <source>
        <dbReference type="HAMAP-Rule" id="MF_00013"/>
    </source>
</evidence>
<dbReference type="EC" id="2.3.1.181" evidence="5 6"/>
<reference evidence="11 12" key="1">
    <citation type="submission" date="2020-08" db="EMBL/GenBank/DDBJ databases">
        <title>Genomic Encyclopedia of Type Strains, Phase IV (KMG-V): Genome sequencing to study the core and pangenomes of soil and plant-associated prokaryotes.</title>
        <authorList>
            <person name="Whitman W."/>
        </authorList>
    </citation>
    <scope>NUCLEOTIDE SEQUENCE [LARGE SCALE GENOMIC DNA]</scope>
    <source>
        <strain evidence="11 12">X5P2</strain>
    </source>
</reference>
<dbReference type="NCBIfam" id="NF010925">
    <property type="entry name" value="PRK14345.1"/>
    <property type="match status" value="1"/>
</dbReference>
<dbReference type="NCBIfam" id="TIGR00214">
    <property type="entry name" value="lipB"/>
    <property type="match status" value="1"/>
</dbReference>
<feature type="binding site" evidence="5 8">
    <location>
        <begin position="75"/>
        <end position="82"/>
    </location>
    <ligand>
        <name>substrate</name>
    </ligand>
</feature>
<keyword evidence="5" id="KW-0963">Cytoplasm</keyword>
<evidence type="ECO:0000259" key="10">
    <source>
        <dbReference type="PROSITE" id="PS51733"/>
    </source>
</evidence>
<evidence type="ECO:0000256" key="3">
    <source>
        <dbReference type="ARBA" id="ARBA00023315"/>
    </source>
</evidence>
<keyword evidence="3 5" id="KW-0012">Acyltransferase</keyword>
<keyword evidence="2 5" id="KW-0808">Transferase</keyword>
<feature type="domain" description="BPL/LPL catalytic" evidence="10">
    <location>
        <begin position="30"/>
        <end position="227"/>
    </location>
</feature>
<keyword evidence="12" id="KW-1185">Reference proteome</keyword>
<protein>
    <recommendedName>
        <fullName evidence="5 6">Octanoyltransferase</fullName>
        <ecNumber evidence="5 6">2.3.1.181</ecNumber>
    </recommendedName>
    <alternativeName>
        <fullName evidence="5">Lipoate-protein ligase B</fullName>
    </alternativeName>
    <alternativeName>
        <fullName evidence="5">Lipoyl/octanoyl transferase</fullName>
    </alternativeName>
    <alternativeName>
        <fullName evidence="5">Octanoyl-[acyl-carrier-protein]-protein N-octanoyltransferase</fullName>
    </alternativeName>
</protein>
<evidence type="ECO:0000313" key="12">
    <source>
        <dbReference type="Proteomes" id="UP000535182"/>
    </source>
</evidence>
<dbReference type="HAMAP" id="MF_00013">
    <property type="entry name" value="LipB"/>
    <property type="match status" value="1"/>
</dbReference>
<evidence type="ECO:0000256" key="8">
    <source>
        <dbReference type="PIRSR" id="PIRSR016262-2"/>
    </source>
</evidence>
<comment type="similarity">
    <text evidence="5 6">Belongs to the LipB family.</text>
</comment>
<dbReference type="GO" id="GO:0005737">
    <property type="term" value="C:cytoplasm"/>
    <property type="evidence" value="ECO:0007669"/>
    <property type="project" value="UniProtKB-SubCell"/>
</dbReference>
<dbReference type="EMBL" id="JACHEB010000002">
    <property type="protein sequence ID" value="MBB5327296.1"/>
    <property type="molecule type" value="Genomic_DNA"/>
</dbReference>
<evidence type="ECO:0000256" key="7">
    <source>
        <dbReference type="PIRSR" id="PIRSR016262-1"/>
    </source>
</evidence>
<dbReference type="PROSITE" id="PS51733">
    <property type="entry name" value="BPL_LPL_CATALYTIC"/>
    <property type="match status" value="1"/>
</dbReference>
<dbReference type="GO" id="GO:0033819">
    <property type="term" value="F:lipoyl(octanoyl) transferase activity"/>
    <property type="evidence" value="ECO:0007669"/>
    <property type="project" value="UniProtKB-EC"/>
</dbReference>
<gene>
    <name evidence="5" type="primary">lipB</name>
    <name evidence="11" type="ORF">HDF14_000901</name>
</gene>
<name>A0A9X0QBA6_9BACT</name>
<comment type="caution">
    <text evidence="11">The sequence shown here is derived from an EMBL/GenBank/DDBJ whole genome shotgun (WGS) entry which is preliminary data.</text>
</comment>
<evidence type="ECO:0000256" key="6">
    <source>
        <dbReference type="PIRNR" id="PIRNR016262"/>
    </source>
</evidence>
<proteinExistence type="inferred from homology"/>
<dbReference type="PROSITE" id="PS01313">
    <property type="entry name" value="LIPB"/>
    <property type="match status" value="1"/>
</dbReference>
<accession>A0A9X0QBA6</accession>
<dbReference type="GO" id="GO:0009249">
    <property type="term" value="P:protein lipoylation"/>
    <property type="evidence" value="ECO:0007669"/>
    <property type="project" value="InterPro"/>
</dbReference>
<dbReference type="PANTHER" id="PTHR10993:SF15">
    <property type="entry name" value="OCTANOYLTRANSFERASE LIP2, MITOCHONDRIAL"/>
    <property type="match status" value="1"/>
</dbReference>
<feature type="site" description="Lowers pKa of active site Cys" evidence="5 9">
    <location>
        <position position="152"/>
    </location>
</feature>
<feature type="binding site" evidence="5 8">
    <location>
        <begin position="155"/>
        <end position="157"/>
    </location>
    <ligand>
        <name>substrate</name>
    </ligand>
</feature>
<dbReference type="PANTHER" id="PTHR10993">
    <property type="entry name" value="OCTANOYLTRANSFERASE"/>
    <property type="match status" value="1"/>
</dbReference>
<dbReference type="SUPFAM" id="SSF55681">
    <property type="entry name" value="Class II aaRS and biotin synthetases"/>
    <property type="match status" value="1"/>
</dbReference>
<evidence type="ECO:0000256" key="9">
    <source>
        <dbReference type="PIRSR" id="PIRSR016262-3"/>
    </source>
</evidence>
<comment type="miscellaneous">
    <text evidence="5">In the reaction, the free carboxyl group of octanoic acid is attached via an amide linkage to the epsilon-amino group of a specific lysine residue of lipoyl domains of lipoate-dependent enzymes.</text>
</comment>
<evidence type="ECO:0000256" key="4">
    <source>
        <dbReference type="ARBA" id="ARBA00024732"/>
    </source>
</evidence>
<dbReference type="AlphaFoldDB" id="A0A9X0QBA6"/>
<dbReference type="InterPro" id="IPR020605">
    <property type="entry name" value="Octanoyltransferase_CS"/>
</dbReference>
<dbReference type="PIRSF" id="PIRSF016262">
    <property type="entry name" value="LPLase"/>
    <property type="match status" value="1"/>
</dbReference>
<dbReference type="InterPro" id="IPR004143">
    <property type="entry name" value="BPL_LPL_catalytic"/>
</dbReference>
<feature type="active site" description="Acyl-thioester intermediate" evidence="5 7">
    <location>
        <position position="186"/>
    </location>
</feature>
<evidence type="ECO:0000256" key="2">
    <source>
        <dbReference type="ARBA" id="ARBA00022679"/>
    </source>
</evidence>
<dbReference type="Gene3D" id="3.30.930.10">
    <property type="entry name" value="Bira Bifunctional Protein, Domain 2"/>
    <property type="match status" value="1"/>
</dbReference>
<dbReference type="RefSeq" id="WP_183973886.1">
    <property type="nucleotide sequence ID" value="NZ_JACHEB010000002.1"/>
</dbReference>
<comment type="function">
    <text evidence="4 5 6">Catalyzes the transfer of endogenously produced octanoic acid from octanoyl-acyl-carrier-protein onto the lipoyl domains of lipoate-dependent enzymes. Lipoyl-ACP can also act as a substrate although octanoyl-ACP is likely to be the physiological substrate.</text>
</comment>
<dbReference type="CDD" id="cd16444">
    <property type="entry name" value="LipB"/>
    <property type="match status" value="1"/>
</dbReference>
<dbReference type="InterPro" id="IPR045864">
    <property type="entry name" value="aa-tRNA-synth_II/BPL/LPL"/>
</dbReference>
<evidence type="ECO:0000256" key="1">
    <source>
        <dbReference type="ARBA" id="ARBA00004821"/>
    </source>
</evidence>
<dbReference type="InterPro" id="IPR000544">
    <property type="entry name" value="Octanoyltransferase"/>
</dbReference>
<feature type="binding site" evidence="5 8">
    <location>
        <begin position="168"/>
        <end position="170"/>
    </location>
    <ligand>
        <name>substrate</name>
    </ligand>
</feature>
<dbReference type="Proteomes" id="UP000535182">
    <property type="component" value="Unassembled WGS sequence"/>
</dbReference>
<comment type="subcellular location">
    <subcellularLocation>
        <location evidence="5">Cytoplasm</location>
    </subcellularLocation>
</comment>
<comment type="pathway">
    <text evidence="1 5 6">Protein modification; protein lipoylation via endogenous pathway; protein N(6)-(lipoyl)lysine from octanoyl-[acyl-carrier-protein]: step 1/2.</text>
</comment>
<evidence type="ECO:0000313" key="11">
    <source>
        <dbReference type="EMBL" id="MBB5327296.1"/>
    </source>
</evidence>
<comment type="catalytic activity">
    <reaction evidence="5 6">
        <text>octanoyl-[ACP] + L-lysyl-[protein] = N(6)-octanoyl-L-lysyl-[protein] + holo-[ACP] + H(+)</text>
        <dbReference type="Rhea" id="RHEA:17665"/>
        <dbReference type="Rhea" id="RHEA-COMP:9636"/>
        <dbReference type="Rhea" id="RHEA-COMP:9685"/>
        <dbReference type="Rhea" id="RHEA-COMP:9752"/>
        <dbReference type="Rhea" id="RHEA-COMP:9928"/>
        <dbReference type="ChEBI" id="CHEBI:15378"/>
        <dbReference type="ChEBI" id="CHEBI:29969"/>
        <dbReference type="ChEBI" id="CHEBI:64479"/>
        <dbReference type="ChEBI" id="CHEBI:78463"/>
        <dbReference type="ChEBI" id="CHEBI:78809"/>
        <dbReference type="EC" id="2.3.1.181"/>
    </reaction>
</comment>